<organism evidence="4 5">
    <name type="scientific">Trichodelitschia bisporula</name>
    <dbReference type="NCBI Taxonomy" id="703511"/>
    <lineage>
        <taxon>Eukaryota</taxon>
        <taxon>Fungi</taxon>
        <taxon>Dikarya</taxon>
        <taxon>Ascomycota</taxon>
        <taxon>Pezizomycotina</taxon>
        <taxon>Dothideomycetes</taxon>
        <taxon>Dothideomycetes incertae sedis</taxon>
        <taxon>Phaeotrichales</taxon>
        <taxon>Phaeotrichaceae</taxon>
        <taxon>Trichodelitschia</taxon>
    </lineage>
</organism>
<dbReference type="PANTHER" id="PTHR13561:SF20">
    <property type="entry name" value="DNA TOPOISOMERASE 2-BINDING PROTEIN 1"/>
    <property type="match status" value="1"/>
</dbReference>
<dbReference type="PANTHER" id="PTHR13561">
    <property type="entry name" value="DNA REPLICATION REGULATOR DPB11-RELATED"/>
    <property type="match status" value="1"/>
</dbReference>
<dbReference type="CDD" id="cd17731">
    <property type="entry name" value="BRCT_TopBP1_rpt2_like"/>
    <property type="match status" value="1"/>
</dbReference>
<sequence length="770" mass="84231">MEPVKDSTPLAGAVLCCTGISIEERQRLATTATEMGARHEYDLTSNVTHLIVGDINTEKYRYVARERPDIKVVLPDFIEAVRQSWITGGDTDVEALEAKHRVPVFWNLVITLTGFRDEKLHKTMTAMIRDNGGTYDPSLNKGMGTHLIAAKPEGKKYEYSQLWDIKIVAQEWLSDCVERGMVLNEALYNPTLSPALRGKGAWNRQAPTVQTLKRRREADPDVETKQPAPKRQIKRIKSAMLASEVDQMFDSIRPAPLPVDQSLGRPTAPLGDAASLSENASLGTDLGLSESAQTGIFSGLKTHIYGFDAARQEKLCEFLEPNGAQIFEDAESLLALEVDASRFLLVPHNLQVDALPSHISNLPRITEWWVEACVMERKYLDPAVQPFSTPFPYLTIDGFDDITVHSTGFQGVNLLHLTKALRLLGAIYSEYLTPQVSVVITGSSLPNREKFAFARDHSIPVVSPSWLHDCIATGIMKEFDPYIAGKQPSAYRPKKDLFGHSLAGTDSNASVQPSEKDSNYKRPAPAPVVAKQSPPKKISIAHGPFREDSPDNASDCREESLPPASLLVQPLREQTATELNKKVVDKAAPESISLPPPAAMKPPPSPPKPSSSPPKSQTSSGYDPLKDRVAALLARKSASRPPSADSSDVPVSRRKFQKLGRADSATSLGRVDSFVDDQASASAFKALGDSAEAGPVEPETEKMKSIGICPSQKVIYDDSETMDDRTRLIAKLGGTVEVSDLRKMANSIGVVTDKAEVSVKRTTRRGKKLI</sequence>
<feature type="compositionally biased region" description="Polar residues" evidence="2">
    <location>
        <begin position="504"/>
        <end position="513"/>
    </location>
</feature>
<dbReference type="SUPFAM" id="SSF52113">
    <property type="entry name" value="BRCT domain"/>
    <property type="match status" value="4"/>
</dbReference>
<evidence type="ECO:0000259" key="3">
    <source>
        <dbReference type="PROSITE" id="PS50172"/>
    </source>
</evidence>
<dbReference type="Pfam" id="PF00533">
    <property type="entry name" value="BRCT"/>
    <property type="match status" value="1"/>
</dbReference>
<proteinExistence type="predicted"/>
<dbReference type="GO" id="GO:0033314">
    <property type="term" value="P:mitotic DNA replication checkpoint signaling"/>
    <property type="evidence" value="ECO:0007669"/>
    <property type="project" value="TreeGrafter"/>
</dbReference>
<feature type="domain" description="BRCT" evidence="3">
    <location>
        <begin position="292"/>
        <end position="381"/>
    </location>
</feature>
<evidence type="ECO:0000256" key="1">
    <source>
        <dbReference type="ARBA" id="ARBA00022737"/>
    </source>
</evidence>
<feature type="domain" description="BRCT" evidence="3">
    <location>
        <begin position="5"/>
        <end position="86"/>
    </location>
</feature>
<protein>
    <recommendedName>
        <fullName evidence="3">BRCT domain-containing protein</fullName>
    </recommendedName>
</protein>
<dbReference type="Gene3D" id="3.40.50.10190">
    <property type="entry name" value="BRCT domain"/>
    <property type="match status" value="4"/>
</dbReference>
<dbReference type="InterPro" id="IPR036420">
    <property type="entry name" value="BRCT_dom_sf"/>
</dbReference>
<feature type="region of interest" description="Disordered" evidence="2">
    <location>
        <begin position="494"/>
        <end position="671"/>
    </location>
</feature>
<gene>
    <name evidence="4" type="ORF">EJ06DRAFT_499423</name>
</gene>
<evidence type="ECO:0000313" key="4">
    <source>
        <dbReference type="EMBL" id="KAF2396875.1"/>
    </source>
</evidence>
<feature type="domain" description="BRCT" evidence="3">
    <location>
        <begin position="100"/>
        <end position="190"/>
    </location>
</feature>
<dbReference type="Proteomes" id="UP000799640">
    <property type="component" value="Unassembled WGS sequence"/>
</dbReference>
<evidence type="ECO:0000256" key="2">
    <source>
        <dbReference type="SAM" id="MobiDB-lite"/>
    </source>
</evidence>
<dbReference type="EMBL" id="ML996705">
    <property type="protein sequence ID" value="KAF2396875.1"/>
    <property type="molecule type" value="Genomic_DNA"/>
</dbReference>
<keyword evidence="1" id="KW-0677">Repeat</keyword>
<dbReference type="CDD" id="cd17723">
    <property type="entry name" value="BRCT_Rad4_rpt4"/>
    <property type="match status" value="1"/>
</dbReference>
<dbReference type="OrthoDB" id="251770at2759"/>
<dbReference type="InterPro" id="IPR059215">
    <property type="entry name" value="BRCT2_TopBP1-like"/>
</dbReference>
<feature type="compositionally biased region" description="Basic and acidic residues" evidence="2">
    <location>
        <begin position="579"/>
        <end position="588"/>
    </location>
</feature>
<feature type="compositionally biased region" description="Basic and acidic residues" evidence="2">
    <location>
        <begin position="544"/>
        <end position="560"/>
    </location>
</feature>
<feature type="region of interest" description="Disordered" evidence="2">
    <location>
        <begin position="198"/>
        <end position="231"/>
    </location>
</feature>
<keyword evidence="5" id="KW-1185">Reference proteome</keyword>
<evidence type="ECO:0000313" key="5">
    <source>
        <dbReference type="Proteomes" id="UP000799640"/>
    </source>
</evidence>
<dbReference type="InterPro" id="IPR001357">
    <property type="entry name" value="BRCT_dom"/>
</dbReference>
<name>A0A6G1HM90_9PEZI</name>
<dbReference type="GO" id="GO:0007095">
    <property type="term" value="P:mitotic G2 DNA damage checkpoint signaling"/>
    <property type="evidence" value="ECO:0007669"/>
    <property type="project" value="TreeGrafter"/>
</dbReference>
<reference evidence="4" key="1">
    <citation type="journal article" date="2020" name="Stud. Mycol.">
        <title>101 Dothideomycetes genomes: a test case for predicting lifestyles and emergence of pathogens.</title>
        <authorList>
            <person name="Haridas S."/>
            <person name="Albert R."/>
            <person name="Binder M."/>
            <person name="Bloem J."/>
            <person name="Labutti K."/>
            <person name="Salamov A."/>
            <person name="Andreopoulos B."/>
            <person name="Baker S."/>
            <person name="Barry K."/>
            <person name="Bills G."/>
            <person name="Bluhm B."/>
            <person name="Cannon C."/>
            <person name="Castanera R."/>
            <person name="Culley D."/>
            <person name="Daum C."/>
            <person name="Ezra D."/>
            <person name="Gonzalez J."/>
            <person name="Henrissat B."/>
            <person name="Kuo A."/>
            <person name="Liang C."/>
            <person name="Lipzen A."/>
            <person name="Lutzoni F."/>
            <person name="Magnuson J."/>
            <person name="Mondo S."/>
            <person name="Nolan M."/>
            <person name="Ohm R."/>
            <person name="Pangilinan J."/>
            <person name="Park H.-J."/>
            <person name="Ramirez L."/>
            <person name="Alfaro M."/>
            <person name="Sun H."/>
            <person name="Tritt A."/>
            <person name="Yoshinaga Y."/>
            <person name="Zwiers L.-H."/>
            <person name="Turgeon B."/>
            <person name="Goodwin S."/>
            <person name="Spatafora J."/>
            <person name="Crous P."/>
            <person name="Grigoriev I."/>
        </authorList>
    </citation>
    <scope>NUCLEOTIDE SEQUENCE</scope>
    <source>
        <strain evidence="4">CBS 262.69</strain>
    </source>
</reference>
<accession>A0A6G1HM90</accession>
<dbReference type="GO" id="GO:0006270">
    <property type="term" value="P:DNA replication initiation"/>
    <property type="evidence" value="ECO:0007669"/>
    <property type="project" value="TreeGrafter"/>
</dbReference>
<feature type="compositionally biased region" description="Low complexity" evidence="2">
    <location>
        <begin position="639"/>
        <end position="650"/>
    </location>
</feature>
<dbReference type="PROSITE" id="PS50172">
    <property type="entry name" value="BRCT"/>
    <property type="match status" value="4"/>
</dbReference>
<dbReference type="SMART" id="SM00292">
    <property type="entry name" value="BRCT"/>
    <property type="match status" value="4"/>
</dbReference>
<dbReference type="CDD" id="cd18433">
    <property type="entry name" value="BRCT_Rad4_rpt3"/>
    <property type="match status" value="1"/>
</dbReference>
<dbReference type="Pfam" id="PF12738">
    <property type="entry name" value="PTCB-BRCT"/>
    <property type="match status" value="2"/>
</dbReference>
<feature type="domain" description="BRCT" evidence="3">
    <location>
        <begin position="399"/>
        <end position="484"/>
    </location>
</feature>
<feature type="compositionally biased region" description="Pro residues" evidence="2">
    <location>
        <begin position="594"/>
        <end position="612"/>
    </location>
</feature>
<dbReference type="AlphaFoldDB" id="A0A6G1HM90"/>